<dbReference type="GO" id="GO:0031222">
    <property type="term" value="P:arabinan catabolic process"/>
    <property type="evidence" value="ECO:0007669"/>
    <property type="project" value="TreeGrafter"/>
</dbReference>
<accession>A0A0R1W5I4</accession>
<dbReference type="InterPro" id="IPR013783">
    <property type="entry name" value="Ig-like_fold"/>
</dbReference>
<dbReference type="PANTHER" id="PTHR42721:SF3">
    <property type="entry name" value="BETA-D-XYLOSIDASE 5-RELATED"/>
    <property type="match status" value="1"/>
</dbReference>
<dbReference type="GO" id="GO:0009044">
    <property type="term" value="F:xylan 1,4-beta-xylosidase activity"/>
    <property type="evidence" value="ECO:0007669"/>
    <property type="project" value="InterPro"/>
</dbReference>
<evidence type="ECO:0000256" key="2">
    <source>
        <dbReference type="ARBA" id="ARBA00022729"/>
    </source>
</evidence>
<dbReference type="PANTHER" id="PTHR42721">
    <property type="entry name" value="SUGAR HYDROLASE-RELATED"/>
    <property type="match status" value="1"/>
</dbReference>
<dbReference type="PRINTS" id="PR00133">
    <property type="entry name" value="GLHYDRLASE3"/>
</dbReference>
<keyword evidence="6" id="KW-1185">Reference proteome</keyword>
<keyword evidence="2" id="KW-0732">Signal</keyword>
<evidence type="ECO:0000256" key="1">
    <source>
        <dbReference type="ARBA" id="ARBA00005336"/>
    </source>
</evidence>
<dbReference type="PATRIC" id="fig|1423735.3.peg.67"/>
<dbReference type="AlphaFoldDB" id="A0A0R1W5I4"/>
<gene>
    <name evidence="5" type="ORF">FC15_GL000066</name>
</gene>
<dbReference type="Pfam" id="PF14310">
    <property type="entry name" value="Fn3-like"/>
    <property type="match status" value="1"/>
</dbReference>
<dbReference type="Gene3D" id="3.40.50.1700">
    <property type="entry name" value="Glycoside hydrolase family 3 C-terminal domain"/>
    <property type="match status" value="1"/>
</dbReference>
<dbReference type="SUPFAM" id="SSF51445">
    <property type="entry name" value="(Trans)glycosidases"/>
    <property type="match status" value="1"/>
</dbReference>
<sequence>MSRTEARQKAEALVAKMTIDEKIGQLEYDAQAIDHLDIPEYNYWNEALHGVARAGTATVFPQSIGLAAMFAPETLQKIGDVVATEARSKYNQYSKHGDRDIYKGLTFWSPNVNIFRDPRWGRGHETYGEDPYLTATNGVAYIKGLQGEGKYLKLAACAKHFAVHSGPEGIRHGFNAQVSKKDLNETYLPAFKAAVQQGHVESVMAAYNAVNGEPAPVSETLLRKILREEWQFEGHVVSDYGAEEDVKLHHHYTKSDAQTIALAIKAGCDLCAGHIAQYLHQALAEDLITEAEISQAVVHLLTTRVLLGLDATDNPYDQIGFEENDAPAHHQLALEATYKSFVLLKNNGILPLQKQNLKSVAVIGPTADSTVVLQGNYAGTASNYTTILEGIRQAVGEEVRVNYSEGCHLFKDRVEGLAKADDRESEAVIMAKHSDVVFLCLGLDSTIEGEEGDAGNAYAAGDKTDLKLPGRQQHLLEKLLTLDKPVVLLITAGSALTFSGMEQNKNLAAIMDVWYPGALGGKAVADVVFGKVSPSGKLPVTFYYTTEELPDFTDYRMTNRTYRYMRNEALYPFGYGLTYSQVELSNGAVAGDSVKNCQVSVVIKNTGDFEIEEVVQVYLKAKDNQDEVPNPKLAAYQRVHLAAGESQTVVLPIAAQSFEVVNQTGGRYVPDTSFDVYVGIGQPDARTAQLTGVKAIQLSYKN</sequence>
<dbReference type="GO" id="GO:0046556">
    <property type="term" value="F:alpha-L-arabinofuranosidase activity"/>
    <property type="evidence" value="ECO:0007669"/>
    <property type="project" value="TreeGrafter"/>
</dbReference>
<evidence type="ECO:0000259" key="4">
    <source>
        <dbReference type="SMART" id="SM01217"/>
    </source>
</evidence>
<name>A0A0R1W5I4_9LACO</name>
<dbReference type="SUPFAM" id="SSF52279">
    <property type="entry name" value="Beta-D-glucan exohydrolase, C-terminal domain"/>
    <property type="match status" value="1"/>
</dbReference>
<dbReference type="GO" id="GO:0045493">
    <property type="term" value="P:xylan catabolic process"/>
    <property type="evidence" value="ECO:0007669"/>
    <property type="project" value="InterPro"/>
</dbReference>
<protein>
    <submittedName>
        <fullName evidence="5">Glycoside hydrolase family 3 protein</fullName>
    </submittedName>
</protein>
<dbReference type="SMART" id="SM01217">
    <property type="entry name" value="Fn3_like"/>
    <property type="match status" value="1"/>
</dbReference>
<dbReference type="InterPro" id="IPR017853">
    <property type="entry name" value="GH"/>
</dbReference>
<dbReference type="STRING" id="1423735.FC15_GL000066"/>
<dbReference type="InterPro" id="IPR001764">
    <property type="entry name" value="Glyco_hydro_3_N"/>
</dbReference>
<comment type="similarity">
    <text evidence="1">Belongs to the glycosyl hydrolase 3 family.</text>
</comment>
<organism evidence="5 6">
    <name type="scientific">Lapidilactobacillus concavus DSM 17758</name>
    <dbReference type="NCBI Taxonomy" id="1423735"/>
    <lineage>
        <taxon>Bacteria</taxon>
        <taxon>Bacillati</taxon>
        <taxon>Bacillota</taxon>
        <taxon>Bacilli</taxon>
        <taxon>Lactobacillales</taxon>
        <taxon>Lactobacillaceae</taxon>
        <taxon>Lapidilactobacillus</taxon>
    </lineage>
</organism>
<comment type="caution">
    <text evidence="5">The sequence shown here is derived from an EMBL/GenBank/DDBJ whole genome shotgun (WGS) entry which is preliminary data.</text>
</comment>
<dbReference type="InterPro" id="IPR036962">
    <property type="entry name" value="Glyco_hydro_3_N_sf"/>
</dbReference>
<keyword evidence="3 5" id="KW-0378">Hydrolase</keyword>
<evidence type="ECO:0000313" key="5">
    <source>
        <dbReference type="EMBL" id="KRM13080.1"/>
    </source>
</evidence>
<dbReference type="Pfam" id="PF00933">
    <property type="entry name" value="Glyco_hydro_3"/>
    <property type="match status" value="1"/>
</dbReference>
<evidence type="ECO:0000256" key="3">
    <source>
        <dbReference type="ARBA" id="ARBA00022801"/>
    </source>
</evidence>
<dbReference type="Proteomes" id="UP000051315">
    <property type="component" value="Unassembled WGS sequence"/>
</dbReference>
<dbReference type="Pfam" id="PF01915">
    <property type="entry name" value="Glyco_hydro_3_C"/>
    <property type="match status" value="1"/>
</dbReference>
<feature type="domain" description="Fibronectin type III-like" evidence="4">
    <location>
        <begin position="613"/>
        <end position="682"/>
    </location>
</feature>
<dbReference type="InterPro" id="IPR044993">
    <property type="entry name" value="BXL"/>
</dbReference>
<evidence type="ECO:0000313" key="6">
    <source>
        <dbReference type="Proteomes" id="UP000051315"/>
    </source>
</evidence>
<dbReference type="InterPro" id="IPR002772">
    <property type="entry name" value="Glyco_hydro_3_C"/>
</dbReference>
<proteinExistence type="inferred from homology"/>
<dbReference type="EMBL" id="AZFX01000009">
    <property type="protein sequence ID" value="KRM13080.1"/>
    <property type="molecule type" value="Genomic_DNA"/>
</dbReference>
<dbReference type="InterPro" id="IPR036881">
    <property type="entry name" value="Glyco_hydro_3_C_sf"/>
</dbReference>
<reference evidence="5 6" key="1">
    <citation type="journal article" date="2015" name="Genome Announc.">
        <title>Expanding the biotechnology potential of lactobacilli through comparative genomics of 213 strains and associated genera.</title>
        <authorList>
            <person name="Sun Z."/>
            <person name="Harris H.M."/>
            <person name="McCann A."/>
            <person name="Guo C."/>
            <person name="Argimon S."/>
            <person name="Zhang W."/>
            <person name="Yang X."/>
            <person name="Jeffery I.B."/>
            <person name="Cooney J.C."/>
            <person name="Kagawa T.F."/>
            <person name="Liu W."/>
            <person name="Song Y."/>
            <person name="Salvetti E."/>
            <person name="Wrobel A."/>
            <person name="Rasinkangas P."/>
            <person name="Parkhill J."/>
            <person name="Rea M.C."/>
            <person name="O'Sullivan O."/>
            <person name="Ritari J."/>
            <person name="Douillard F.P."/>
            <person name="Paul Ross R."/>
            <person name="Yang R."/>
            <person name="Briner A.E."/>
            <person name="Felis G.E."/>
            <person name="de Vos W.M."/>
            <person name="Barrangou R."/>
            <person name="Klaenhammer T.R."/>
            <person name="Caufield P.W."/>
            <person name="Cui Y."/>
            <person name="Zhang H."/>
            <person name="O'Toole P.W."/>
        </authorList>
    </citation>
    <scope>NUCLEOTIDE SEQUENCE [LARGE SCALE GENOMIC DNA]</scope>
    <source>
        <strain evidence="5 6">DSM 17758</strain>
    </source>
</reference>
<dbReference type="InterPro" id="IPR026891">
    <property type="entry name" value="Fn3-like"/>
</dbReference>
<dbReference type="Gene3D" id="3.20.20.300">
    <property type="entry name" value="Glycoside hydrolase, family 3, N-terminal domain"/>
    <property type="match status" value="1"/>
</dbReference>
<dbReference type="Gene3D" id="2.60.40.10">
    <property type="entry name" value="Immunoglobulins"/>
    <property type="match status" value="1"/>
</dbReference>